<dbReference type="KEGG" id="fvr:FVEG_06259"/>
<gene>
    <name evidence="1" type="ORF">FVEG_06259</name>
</gene>
<evidence type="ECO:0000313" key="1">
    <source>
        <dbReference type="EMBL" id="EWG45485.1"/>
    </source>
</evidence>
<dbReference type="EMBL" id="DS022248">
    <property type="protein sequence ID" value="EWG45485.1"/>
    <property type="molecule type" value="Genomic_DNA"/>
</dbReference>
<dbReference type="RefSeq" id="XP_018751676.1">
    <property type="nucleotide sequence ID" value="XM_018894580.1"/>
</dbReference>
<reference evidence="1 2" key="1">
    <citation type="journal article" date="2010" name="Nature">
        <title>Comparative genomics reveals mobile pathogenicity chromosomes in Fusarium.</title>
        <authorList>
            <person name="Ma L.J."/>
            <person name="van der Does H.C."/>
            <person name="Borkovich K.A."/>
            <person name="Coleman J.J."/>
            <person name="Daboussi M.J."/>
            <person name="Di Pietro A."/>
            <person name="Dufresne M."/>
            <person name="Freitag M."/>
            <person name="Grabherr M."/>
            <person name="Henrissat B."/>
            <person name="Houterman P.M."/>
            <person name="Kang S."/>
            <person name="Shim W.B."/>
            <person name="Woloshuk C."/>
            <person name="Xie X."/>
            <person name="Xu J.R."/>
            <person name="Antoniw J."/>
            <person name="Baker S.E."/>
            <person name="Bluhm B.H."/>
            <person name="Breakspear A."/>
            <person name="Brown D.W."/>
            <person name="Butchko R.A."/>
            <person name="Chapman S."/>
            <person name="Coulson R."/>
            <person name="Coutinho P.M."/>
            <person name="Danchin E.G."/>
            <person name="Diener A."/>
            <person name="Gale L.R."/>
            <person name="Gardiner D.M."/>
            <person name="Goff S."/>
            <person name="Hammond-Kosack K.E."/>
            <person name="Hilburn K."/>
            <person name="Hua-Van A."/>
            <person name="Jonkers W."/>
            <person name="Kazan K."/>
            <person name="Kodira C.D."/>
            <person name="Koehrsen M."/>
            <person name="Kumar L."/>
            <person name="Lee Y.H."/>
            <person name="Li L."/>
            <person name="Manners J.M."/>
            <person name="Miranda-Saavedra D."/>
            <person name="Mukherjee M."/>
            <person name="Park G."/>
            <person name="Park J."/>
            <person name="Park S.Y."/>
            <person name="Proctor R.H."/>
            <person name="Regev A."/>
            <person name="Ruiz-Roldan M.C."/>
            <person name="Sain D."/>
            <person name="Sakthikumar S."/>
            <person name="Sykes S."/>
            <person name="Schwartz D.C."/>
            <person name="Turgeon B.G."/>
            <person name="Wapinski I."/>
            <person name="Yoder O."/>
            <person name="Young S."/>
            <person name="Zeng Q."/>
            <person name="Zhou S."/>
            <person name="Galagan J."/>
            <person name="Cuomo C.A."/>
            <person name="Kistler H.C."/>
            <person name="Rep M."/>
        </authorList>
    </citation>
    <scope>NUCLEOTIDE SEQUENCE [LARGE SCALE GENOMIC DNA]</scope>
    <source>
        <strain evidence="2">M3125 / FGSC 7600</strain>
    </source>
</reference>
<proteinExistence type="predicted"/>
<evidence type="ECO:0000313" key="2">
    <source>
        <dbReference type="Proteomes" id="UP000009096"/>
    </source>
</evidence>
<dbReference type="HOGENOM" id="CLU_1948986_0_0_1"/>
<accession>W7MCX8</accession>
<dbReference type="EMBL" id="CM000579">
    <property type="protein sequence ID" value="EWG45485.1"/>
    <property type="molecule type" value="Genomic_DNA"/>
</dbReference>
<dbReference type="Proteomes" id="UP000009096">
    <property type="component" value="Chromosome 2"/>
</dbReference>
<name>W7MCX8_GIBM7</name>
<organism evidence="1 2">
    <name type="scientific">Gibberella moniliformis (strain M3125 / FGSC 7600)</name>
    <name type="common">Maize ear and stalk rot fungus</name>
    <name type="synonym">Fusarium verticillioides</name>
    <dbReference type="NCBI Taxonomy" id="334819"/>
    <lineage>
        <taxon>Eukaryota</taxon>
        <taxon>Fungi</taxon>
        <taxon>Dikarya</taxon>
        <taxon>Ascomycota</taxon>
        <taxon>Pezizomycotina</taxon>
        <taxon>Sordariomycetes</taxon>
        <taxon>Hypocreomycetidae</taxon>
        <taxon>Hypocreales</taxon>
        <taxon>Nectriaceae</taxon>
        <taxon>Fusarium</taxon>
        <taxon>Fusarium fujikuroi species complex</taxon>
    </lineage>
</organism>
<protein>
    <submittedName>
        <fullName evidence="1">Uncharacterized protein</fullName>
    </submittedName>
</protein>
<dbReference type="VEuPathDB" id="FungiDB:FVEG_06259"/>
<sequence length="129" mass="15084">MTLIWINGRRRRKLGSEITLPMHAMFLMEVKDCLHAALNRVAGVVNHETSYRDSRPREEREADENKRREQEFLACADGCLIHGHYSMTSREETEKAFDSILSTAGNFPKLSQVNLWLQRRRQVWRTVAL</sequence>
<keyword evidence="2" id="KW-1185">Reference proteome</keyword>
<dbReference type="GeneID" id="30064171"/>
<dbReference type="AlphaFoldDB" id="W7MCX8"/>